<feature type="compositionally biased region" description="Low complexity" evidence="1">
    <location>
        <begin position="170"/>
        <end position="181"/>
    </location>
</feature>
<keyword evidence="5" id="KW-1185">Reference proteome</keyword>
<dbReference type="Pfam" id="PF24808">
    <property type="entry name" value="DUF7707"/>
    <property type="match status" value="1"/>
</dbReference>
<feature type="domain" description="DUF7707" evidence="3">
    <location>
        <begin position="24"/>
        <end position="126"/>
    </location>
</feature>
<feature type="signal peptide" evidence="2">
    <location>
        <begin position="1"/>
        <end position="21"/>
    </location>
</feature>
<name>A0A9W9BUF2_9HYPO</name>
<dbReference type="PANTHER" id="PTHR38118:SF2">
    <property type="entry name" value="CDP-ALCOHOL PHOSPHATIDYLTRANSFERASE PROTEIN"/>
    <property type="match status" value="1"/>
</dbReference>
<accession>A0A9W9BUF2</accession>
<dbReference type="PANTHER" id="PTHR38118">
    <property type="entry name" value="ANCHORED CELL WALL PROTEIN 11-RELATED"/>
    <property type="match status" value="1"/>
</dbReference>
<dbReference type="EMBL" id="JAPEUR010000003">
    <property type="protein sequence ID" value="KAJ4329240.1"/>
    <property type="molecule type" value="Genomic_DNA"/>
</dbReference>
<dbReference type="AlphaFoldDB" id="A0A9W9BUF2"/>
<evidence type="ECO:0000256" key="1">
    <source>
        <dbReference type="SAM" id="MobiDB-lite"/>
    </source>
</evidence>
<feature type="chain" id="PRO_5040837332" description="DUF7707 domain-containing protein" evidence="2">
    <location>
        <begin position="22"/>
        <end position="205"/>
    </location>
</feature>
<evidence type="ECO:0000313" key="5">
    <source>
        <dbReference type="Proteomes" id="UP001140502"/>
    </source>
</evidence>
<protein>
    <recommendedName>
        <fullName evidence="3">DUF7707 domain-containing protein</fullName>
    </recommendedName>
</protein>
<dbReference type="Proteomes" id="UP001140502">
    <property type="component" value="Unassembled WGS sequence"/>
</dbReference>
<proteinExistence type="predicted"/>
<evidence type="ECO:0000256" key="2">
    <source>
        <dbReference type="SAM" id="SignalP"/>
    </source>
</evidence>
<dbReference type="InterPro" id="IPR056124">
    <property type="entry name" value="DUF7707"/>
</dbReference>
<organism evidence="4 5">
    <name type="scientific">Fusarium piperis</name>
    <dbReference type="NCBI Taxonomy" id="1435070"/>
    <lineage>
        <taxon>Eukaryota</taxon>
        <taxon>Fungi</taxon>
        <taxon>Dikarya</taxon>
        <taxon>Ascomycota</taxon>
        <taxon>Pezizomycotina</taxon>
        <taxon>Sordariomycetes</taxon>
        <taxon>Hypocreomycetidae</taxon>
        <taxon>Hypocreales</taxon>
        <taxon>Nectriaceae</taxon>
        <taxon>Fusarium</taxon>
        <taxon>Fusarium solani species complex</taxon>
    </lineage>
</organism>
<feature type="region of interest" description="Disordered" evidence="1">
    <location>
        <begin position="145"/>
        <end position="181"/>
    </location>
</feature>
<sequence>MPSLRTTVLAVAASCVAVVNADYYIDPDSVPISQRRVWCRTTQESCPLICEQTSKGEPKVNSCDPETLTYGCICSDNKQPNVSEYSLTIPYYVCQEWGNQCVEDCKGSNSCASSCREDHPCGASNPKKYNTTATATGTGTEAVKATASATDDADTIFTGNPGGDNEDSDSNSSSSTRNGSSALEAGRTWGLAVVLSTMFVGFAML</sequence>
<dbReference type="OrthoDB" id="2439692at2759"/>
<evidence type="ECO:0000313" key="4">
    <source>
        <dbReference type="EMBL" id="KAJ4329240.1"/>
    </source>
</evidence>
<comment type="caution">
    <text evidence="4">The sequence shown here is derived from an EMBL/GenBank/DDBJ whole genome shotgun (WGS) entry which is preliminary data.</text>
</comment>
<reference evidence="4" key="1">
    <citation type="submission" date="2022-10" db="EMBL/GenBank/DDBJ databases">
        <title>Tapping the CABI collections for fungal endophytes: first genome assemblies for Collariella, Neodidymelliopsis, Ascochyta clinopodiicola, Didymella pomorum, Didymosphaeria variabile, Neocosmospora piperis and Neocucurbitaria cava.</title>
        <authorList>
            <person name="Hill R."/>
        </authorList>
    </citation>
    <scope>NUCLEOTIDE SEQUENCE</scope>
    <source>
        <strain evidence="4">IMI 366586</strain>
    </source>
</reference>
<keyword evidence="2" id="KW-0732">Signal</keyword>
<evidence type="ECO:0000259" key="3">
    <source>
        <dbReference type="Pfam" id="PF24808"/>
    </source>
</evidence>
<gene>
    <name evidence="4" type="ORF">N0V84_000366</name>
</gene>